<evidence type="ECO:0000313" key="2">
    <source>
        <dbReference type="EMBL" id="OGY96403.1"/>
    </source>
</evidence>
<feature type="transmembrane region" description="Helical" evidence="1">
    <location>
        <begin position="14"/>
        <end position="36"/>
    </location>
</feature>
<protein>
    <submittedName>
        <fullName evidence="2">Uncharacterized protein</fullName>
    </submittedName>
</protein>
<evidence type="ECO:0000256" key="1">
    <source>
        <dbReference type="SAM" id="Phobius"/>
    </source>
</evidence>
<dbReference type="EMBL" id="MHKU01000032">
    <property type="protein sequence ID" value="OGY96403.1"/>
    <property type="molecule type" value="Genomic_DNA"/>
</dbReference>
<dbReference type="Proteomes" id="UP000176648">
    <property type="component" value="Unassembled WGS sequence"/>
</dbReference>
<accession>A0A1G2C4Q7</accession>
<organism evidence="2 3">
    <name type="scientific">Candidatus Liptonbacteria bacterium GWB1_49_6</name>
    <dbReference type="NCBI Taxonomy" id="1798644"/>
    <lineage>
        <taxon>Bacteria</taxon>
        <taxon>Candidatus Liptoniibacteriota</taxon>
    </lineage>
</organism>
<sequence length="88" mass="10194">MRIPRISKNRYFDALLKLFILSAVLHIAILFIYAVASGDIRQLNYLGILDFTLFFPAIIEGFFNNMAALFLLLAVYVSIFIFFSKPRR</sequence>
<comment type="caution">
    <text evidence="2">The sequence shown here is derived from an EMBL/GenBank/DDBJ whole genome shotgun (WGS) entry which is preliminary data.</text>
</comment>
<keyword evidence="1" id="KW-0472">Membrane</keyword>
<dbReference type="STRING" id="1798644.A2122_01565"/>
<keyword evidence="1" id="KW-1133">Transmembrane helix</keyword>
<keyword evidence="1" id="KW-0812">Transmembrane</keyword>
<reference evidence="2 3" key="1">
    <citation type="journal article" date="2016" name="Nat. Commun.">
        <title>Thousands of microbial genomes shed light on interconnected biogeochemical processes in an aquifer system.</title>
        <authorList>
            <person name="Anantharaman K."/>
            <person name="Brown C.T."/>
            <person name="Hug L.A."/>
            <person name="Sharon I."/>
            <person name="Castelle C.J."/>
            <person name="Probst A.J."/>
            <person name="Thomas B.C."/>
            <person name="Singh A."/>
            <person name="Wilkins M.J."/>
            <person name="Karaoz U."/>
            <person name="Brodie E.L."/>
            <person name="Williams K.H."/>
            <person name="Hubbard S.S."/>
            <person name="Banfield J.F."/>
        </authorList>
    </citation>
    <scope>NUCLEOTIDE SEQUENCE [LARGE SCALE GENOMIC DNA]</scope>
</reference>
<feature type="transmembrane region" description="Helical" evidence="1">
    <location>
        <begin position="65"/>
        <end position="83"/>
    </location>
</feature>
<dbReference type="AlphaFoldDB" id="A0A1G2C4Q7"/>
<name>A0A1G2C4Q7_9BACT</name>
<evidence type="ECO:0000313" key="3">
    <source>
        <dbReference type="Proteomes" id="UP000176648"/>
    </source>
</evidence>
<proteinExistence type="predicted"/>
<gene>
    <name evidence="2" type="ORF">A2122_01565</name>
</gene>